<protein>
    <submittedName>
        <fullName evidence="2">Uncharacterized protein</fullName>
    </submittedName>
</protein>
<dbReference type="OrthoDB" id="8404093at2"/>
<name>A0A370KH33_9HYPH</name>
<dbReference type="EMBL" id="NAAC01000040">
    <property type="protein sequence ID" value="RDJ04254.1"/>
    <property type="molecule type" value="Genomic_DNA"/>
</dbReference>
<keyword evidence="1" id="KW-0812">Transmembrane</keyword>
<accession>A0A370KH33</accession>
<gene>
    <name evidence="2" type="ORF">B5K06_27740</name>
</gene>
<dbReference type="AlphaFoldDB" id="A0A370KH33"/>
<evidence type="ECO:0000256" key="1">
    <source>
        <dbReference type="SAM" id="Phobius"/>
    </source>
</evidence>
<sequence>MYLATLVTPMEGAMHYISVAVVGAGIGMISFWIAINARHFWFRASEPFALLQTETERQFHRVFAIMTNERRQSLLRFYMEKYECGPQDAMLFAVEDRERDIRRCG</sequence>
<reference evidence="2 3" key="1">
    <citation type="submission" date="2017-03" db="EMBL/GenBank/DDBJ databases">
        <title>Genome analysis of Rhizobial strains effectives or ineffectives for nitrogen fixation isolated from bean seeds.</title>
        <authorList>
            <person name="Peralta H."/>
            <person name="Aguilar-Vera A."/>
            <person name="Mora Y."/>
            <person name="Vargas-Lagunas C."/>
            <person name="Girard L."/>
            <person name="Mora J."/>
        </authorList>
    </citation>
    <scope>NUCLEOTIDE SEQUENCE [LARGE SCALE GENOMIC DNA]</scope>
    <source>
        <strain evidence="2 3">CCGM3</strain>
    </source>
</reference>
<keyword evidence="1" id="KW-0472">Membrane</keyword>
<evidence type="ECO:0000313" key="3">
    <source>
        <dbReference type="Proteomes" id="UP000254939"/>
    </source>
</evidence>
<proteinExistence type="predicted"/>
<feature type="transmembrane region" description="Helical" evidence="1">
    <location>
        <begin position="13"/>
        <end position="35"/>
    </location>
</feature>
<comment type="caution">
    <text evidence="2">The sequence shown here is derived from an EMBL/GenBank/DDBJ whole genome shotgun (WGS) entry which is preliminary data.</text>
</comment>
<dbReference type="RefSeq" id="WP_114715311.1">
    <property type="nucleotide sequence ID" value="NZ_KZ857269.1"/>
</dbReference>
<dbReference type="Proteomes" id="UP000254939">
    <property type="component" value="Unassembled WGS sequence"/>
</dbReference>
<keyword evidence="1" id="KW-1133">Transmembrane helix</keyword>
<organism evidence="2 3">
    <name type="scientific">Rhizobium grahamii</name>
    <dbReference type="NCBI Taxonomy" id="1120045"/>
    <lineage>
        <taxon>Bacteria</taxon>
        <taxon>Pseudomonadati</taxon>
        <taxon>Pseudomonadota</taxon>
        <taxon>Alphaproteobacteria</taxon>
        <taxon>Hyphomicrobiales</taxon>
        <taxon>Rhizobiaceae</taxon>
        <taxon>Rhizobium/Agrobacterium group</taxon>
        <taxon>Rhizobium</taxon>
    </lineage>
</organism>
<evidence type="ECO:0000313" key="2">
    <source>
        <dbReference type="EMBL" id="RDJ04254.1"/>
    </source>
</evidence>